<keyword evidence="2" id="KW-1185">Reference proteome</keyword>
<accession>A0A0K1RUF9</accession>
<sequence length="41" mass="4675">MIGNCVNSCSDQVKTLAQKLEFFSATCTAKRAQKIYELRDY</sequence>
<protein>
    <submittedName>
        <fullName evidence="1">Uncharacterized protein</fullName>
    </submittedName>
</protein>
<dbReference type="EMBL" id="CP011339">
    <property type="protein sequence ID" value="AKV65445.1"/>
    <property type="molecule type" value="Genomic_DNA"/>
</dbReference>
<reference evidence="1 2" key="1">
    <citation type="journal article" date="2016" name="Stand. Genomic Sci.">
        <title>Complete genome sequence and genomic characterization of Microcystis panniformis FACHB 1757 by third-generation sequencing.</title>
        <authorList>
            <person name="Zhang J.Y."/>
            <person name="Guan R."/>
            <person name="Zhang H.J."/>
            <person name="Li H."/>
            <person name="Xiao P."/>
            <person name="Yu G.L."/>
            <person name="Du L."/>
            <person name="Cao D.M."/>
            <person name="Zhu B.C."/>
            <person name="Li R.H."/>
            <person name="Lu Z.H."/>
        </authorList>
    </citation>
    <scope>NUCLEOTIDE SEQUENCE [LARGE SCALE GENOMIC DNA]</scope>
    <source>
        <strain evidence="1 2">FACHB-1757</strain>
    </source>
</reference>
<organism evidence="1 2">
    <name type="scientific">Microcystis panniformis FACHB-1757</name>
    <dbReference type="NCBI Taxonomy" id="1638788"/>
    <lineage>
        <taxon>Bacteria</taxon>
        <taxon>Bacillati</taxon>
        <taxon>Cyanobacteriota</taxon>
        <taxon>Cyanophyceae</taxon>
        <taxon>Oscillatoriophycideae</taxon>
        <taxon>Chroococcales</taxon>
        <taxon>Microcystaceae</taxon>
        <taxon>Microcystis</taxon>
    </lineage>
</organism>
<gene>
    <name evidence="1" type="ORF">VL20_210</name>
</gene>
<proteinExistence type="predicted"/>
<dbReference type="AlphaFoldDB" id="A0A0K1RUF9"/>
<dbReference type="Proteomes" id="UP000068167">
    <property type="component" value="Chromosome"/>
</dbReference>
<name>A0A0K1RUF9_9CHRO</name>
<evidence type="ECO:0000313" key="2">
    <source>
        <dbReference type="Proteomes" id="UP000068167"/>
    </source>
</evidence>
<dbReference type="KEGG" id="mpk:VL20_210"/>
<evidence type="ECO:0000313" key="1">
    <source>
        <dbReference type="EMBL" id="AKV65445.1"/>
    </source>
</evidence>